<proteinExistence type="predicted"/>
<reference evidence="1" key="1">
    <citation type="submission" date="2023-04" db="EMBL/GenBank/DDBJ databases">
        <authorList>
            <consortium name="ELIXIR-Norway"/>
        </authorList>
    </citation>
    <scope>NUCLEOTIDE SEQUENCE [LARGE SCALE GENOMIC DNA]</scope>
</reference>
<organism evidence="1 2">
    <name type="scientific">Rangifer tarandus platyrhynchus</name>
    <name type="common">Svalbard reindeer</name>
    <dbReference type="NCBI Taxonomy" id="3082113"/>
    <lineage>
        <taxon>Eukaryota</taxon>
        <taxon>Metazoa</taxon>
        <taxon>Chordata</taxon>
        <taxon>Craniata</taxon>
        <taxon>Vertebrata</taxon>
        <taxon>Euteleostomi</taxon>
        <taxon>Mammalia</taxon>
        <taxon>Eutheria</taxon>
        <taxon>Laurasiatheria</taxon>
        <taxon>Artiodactyla</taxon>
        <taxon>Ruminantia</taxon>
        <taxon>Pecora</taxon>
        <taxon>Cervidae</taxon>
        <taxon>Odocoileinae</taxon>
        <taxon>Rangifer</taxon>
    </lineage>
</organism>
<sequence length="148" mass="16630">MPIPSHYSCGEAWERGEWGRALPALGLPGVRCQILQVFRKRGHPQVAQSHDSWRGGILGLMDTAASSILCKRTSADWRKGYSGSFELERSPGDYRAPGIRTPSAFLKRYLCLAPIVNSLNITLTQIRRIHTTTHLPFVSLAEKHRFFV</sequence>
<keyword evidence="2" id="KW-1185">Reference proteome</keyword>
<gene>
    <name evidence="1" type="ORF">MRATA1EN1_LOCUS19986</name>
</gene>
<dbReference type="Proteomes" id="UP001176941">
    <property type="component" value="Chromosome 30"/>
</dbReference>
<dbReference type="EMBL" id="OX459966">
    <property type="protein sequence ID" value="CAI9171024.1"/>
    <property type="molecule type" value="Genomic_DNA"/>
</dbReference>
<evidence type="ECO:0000313" key="2">
    <source>
        <dbReference type="Proteomes" id="UP001176941"/>
    </source>
</evidence>
<name>A0ABN8ZBA9_RANTA</name>
<evidence type="ECO:0000313" key="1">
    <source>
        <dbReference type="EMBL" id="CAI9171024.1"/>
    </source>
</evidence>
<accession>A0ABN8ZBA9</accession>
<protein>
    <submittedName>
        <fullName evidence="1">Uncharacterized protein</fullName>
    </submittedName>
</protein>